<dbReference type="EMBL" id="FZPA01000002">
    <property type="protein sequence ID" value="SNS54338.1"/>
    <property type="molecule type" value="Genomic_DNA"/>
</dbReference>
<proteinExistence type="predicted"/>
<organism evidence="2 3">
    <name type="scientific">Sphingopyxis indica</name>
    <dbReference type="NCBI Taxonomy" id="436663"/>
    <lineage>
        <taxon>Bacteria</taxon>
        <taxon>Pseudomonadati</taxon>
        <taxon>Pseudomonadota</taxon>
        <taxon>Alphaproteobacteria</taxon>
        <taxon>Sphingomonadales</taxon>
        <taxon>Sphingomonadaceae</taxon>
        <taxon>Sphingopyxis</taxon>
    </lineage>
</organism>
<gene>
    <name evidence="2" type="ORF">SAMN06295955_1027</name>
</gene>
<dbReference type="CDD" id="cd07262">
    <property type="entry name" value="VOC_like"/>
    <property type="match status" value="1"/>
</dbReference>
<dbReference type="GO" id="GO:0051213">
    <property type="term" value="F:dioxygenase activity"/>
    <property type="evidence" value="ECO:0007669"/>
    <property type="project" value="UniProtKB-KW"/>
</dbReference>
<dbReference type="PANTHER" id="PTHR35006:SF2">
    <property type="entry name" value="GLYOXALASE FAMILY PROTEIN (AFU_ORTHOLOGUE AFUA_5G14830)"/>
    <property type="match status" value="1"/>
</dbReference>
<keyword evidence="3" id="KW-1185">Reference proteome</keyword>
<dbReference type="Pfam" id="PF00903">
    <property type="entry name" value="Glyoxalase"/>
    <property type="match status" value="1"/>
</dbReference>
<keyword evidence="2" id="KW-0223">Dioxygenase</keyword>
<dbReference type="OrthoDB" id="9807407at2"/>
<keyword evidence="2" id="KW-0560">Oxidoreductase</keyword>
<dbReference type="AlphaFoldDB" id="A0A239FCW5"/>
<protein>
    <submittedName>
        <fullName evidence="2">Catechol 2,3-dioxygenase</fullName>
    </submittedName>
</protein>
<feature type="domain" description="Glyoxalase/fosfomycin resistance/dioxygenase" evidence="1">
    <location>
        <begin position="3"/>
        <end position="120"/>
    </location>
</feature>
<accession>A0A239FCW5</accession>
<reference evidence="2 3" key="1">
    <citation type="submission" date="2017-06" db="EMBL/GenBank/DDBJ databases">
        <authorList>
            <person name="Kim H.J."/>
            <person name="Triplett B.A."/>
        </authorList>
    </citation>
    <scope>NUCLEOTIDE SEQUENCE [LARGE SCALE GENOMIC DNA]</scope>
    <source>
        <strain evidence="2 3">DS15</strain>
    </source>
</reference>
<dbReference type="SUPFAM" id="SSF54593">
    <property type="entry name" value="Glyoxalase/Bleomycin resistance protein/Dihydroxybiphenyl dioxygenase"/>
    <property type="match status" value="1"/>
</dbReference>
<dbReference type="InterPro" id="IPR029068">
    <property type="entry name" value="Glyas_Bleomycin-R_OHBP_Dase"/>
</dbReference>
<dbReference type="InterPro" id="IPR004360">
    <property type="entry name" value="Glyas_Fos-R_dOase_dom"/>
</dbReference>
<name>A0A239FCW5_9SPHN</name>
<dbReference type="Gene3D" id="3.10.180.10">
    <property type="entry name" value="2,3-Dihydroxybiphenyl 1,2-Dioxygenase, domain 1"/>
    <property type="match status" value="1"/>
</dbReference>
<dbReference type="RefSeq" id="WP_089214813.1">
    <property type="nucleotide sequence ID" value="NZ_FZPA01000002.1"/>
</dbReference>
<evidence type="ECO:0000313" key="2">
    <source>
        <dbReference type="EMBL" id="SNS54338.1"/>
    </source>
</evidence>
<dbReference type="PANTHER" id="PTHR35006">
    <property type="entry name" value="GLYOXALASE FAMILY PROTEIN (AFU_ORTHOLOGUE AFUA_5G14830)"/>
    <property type="match status" value="1"/>
</dbReference>
<evidence type="ECO:0000313" key="3">
    <source>
        <dbReference type="Proteomes" id="UP000198339"/>
    </source>
</evidence>
<evidence type="ECO:0000259" key="1">
    <source>
        <dbReference type="Pfam" id="PF00903"/>
    </source>
</evidence>
<dbReference type="Proteomes" id="UP000198339">
    <property type="component" value="Unassembled WGS sequence"/>
</dbReference>
<sequence length="130" mass="14008">MTIAYITIGTNDMARSRIYYDAVMPHLGGRLEVEYGDQACCYVMRDERRVWIGKPQDGQPATAGNGIMPGFLCDDPAAVDAAHAAALAHGGTNEGDPGPRPLYGPDFYGAYARDPEGNKMSFVHFGLSHA</sequence>